<feature type="non-terminal residue" evidence="2">
    <location>
        <position position="219"/>
    </location>
</feature>
<evidence type="ECO:0000313" key="2">
    <source>
        <dbReference type="EMBL" id="HIV29052.1"/>
    </source>
</evidence>
<protein>
    <submittedName>
        <fullName evidence="2">Uncharacterized protein</fullName>
    </submittedName>
</protein>
<reference evidence="2" key="2">
    <citation type="journal article" date="2021" name="PeerJ">
        <title>Extensive microbial diversity within the chicken gut microbiome revealed by metagenomics and culture.</title>
        <authorList>
            <person name="Gilroy R."/>
            <person name="Ravi A."/>
            <person name="Getino M."/>
            <person name="Pursley I."/>
            <person name="Horton D.L."/>
            <person name="Alikhan N.F."/>
            <person name="Baker D."/>
            <person name="Gharbi K."/>
            <person name="Hall N."/>
            <person name="Watson M."/>
            <person name="Adriaenssens E.M."/>
            <person name="Foster-Nyarko E."/>
            <person name="Jarju S."/>
            <person name="Secka A."/>
            <person name="Antonio M."/>
            <person name="Oren A."/>
            <person name="Chaudhuri R.R."/>
            <person name="La Ragione R."/>
            <person name="Hildebrand F."/>
            <person name="Pallen M.J."/>
        </authorList>
    </citation>
    <scope>NUCLEOTIDE SEQUENCE</scope>
    <source>
        <strain evidence="2">CHK183-6373</strain>
    </source>
</reference>
<organism evidence="2 3">
    <name type="scientific">Candidatus Ornithocaccomicrobium faecavium</name>
    <dbReference type="NCBI Taxonomy" id="2840890"/>
    <lineage>
        <taxon>Bacteria</taxon>
        <taxon>Bacillati</taxon>
        <taxon>Bacillota</taxon>
        <taxon>Clostridia</taxon>
        <taxon>Candidatus Ornithocaccomicrobium</taxon>
    </lineage>
</organism>
<keyword evidence="1" id="KW-0732">Signal</keyword>
<reference evidence="2" key="1">
    <citation type="submission" date="2020-10" db="EMBL/GenBank/DDBJ databases">
        <authorList>
            <person name="Gilroy R."/>
        </authorList>
    </citation>
    <scope>NUCLEOTIDE SEQUENCE</scope>
    <source>
        <strain evidence="2">CHK183-6373</strain>
    </source>
</reference>
<dbReference type="Proteomes" id="UP000886884">
    <property type="component" value="Unassembled WGS sequence"/>
</dbReference>
<feature type="chain" id="PRO_5039505014" evidence="1">
    <location>
        <begin position="26"/>
        <end position="219"/>
    </location>
</feature>
<comment type="caution">
    <text evidence="2">The sequence shown here is derived from an EMBL/GenBank/DDBJ whole genome shotgun (WGS) entry which is preliminary data.</text>
</comment>
<evidence type="ECO:0000313" key="3">
    <source>
        <dbReference type="Proteomes" id="UP000886884"/>
    </source>
</evidence>
<gene>
    <name evidence="2" type="ORF">IAA64_13910</name>
</gene>
<proteinExistence type="predicted"/>
<feature type="signal peptide" evidence="1">
    <location>
        <begin position="1"/>
        <end position="25"/>
    </location>
</feature>
<evidence type="ECO:0000256" key="1">
    <source>
        <dbReference type="SAM" id="SignalP"/>
    </source>
</evidence>
<dbReference type="AlphaFoldDB" id="A0A9D1TEN4"/>
<accession>A0A9D1TEN4</accession>
<dbReference type="EMBL" id="DVOT01000247">
    <property type="protein sequence ID" value="HIV29052.1"/>
    <property type="molecule type" value="Genomic_DNA"/>
</dbReference>
<name>A0A9D1TEN4_9FIRM</name>
<sequence length="219" mass="23739">MKRRIFVCILALCMILTAMPVAVYAEEPVGENEWNSDCPVPHQYVICGLCEDAQCEKCNGGHSTFKCVVYQEASCEQPKKYAHICNCCGQMMGSGEDSLLLGISKAEKAFGHTFVDVVVLKEGSCDVAGIKKQECTTCGKIEYVTFYSHDFEVTVIEATCTEPAKVGEKCTVCGQEGETEVVAGSEALGHDLQLDTENEGYVAATCEEGGHDTLKCSRC</sequence>